<dbReference type="Pfam" id="PF11250">
    <property type="entry name" value="FAF"/>
    <property type="match status" value="1"/>
</dbReference>
<proteinExistence type="inferred from homology"/>
<evidence type="ECO:0000259" key="3">
    <source>
        <dbReference type="Pfam" id="PF11250"/>
    </source>
</evidence>
<organism evidence="4 5">
    <name type="scientific">Macleaya cordata</name>
    <name type="common">Five-seeded plume-poppy</name>
    <name type="synonym">Bocconia cordata</name>
    <dbReference type="NCBI Taxonomy" id="56857"/>
    <lineage>
        <taxon>Eukaryota</taxon>
        <taxon>Viridiplantae</taxon>
        <taxon>Streptophyta</taxon>
        <taxon>Embryophyta</taxon>
        <taxon>Tracheophyta</taxon>
        <taxon>Spermatophyta</taxon>
        <taxon>Magnoliopsida</taxon>
        <taxon>Ranunculales</taxon>
        <taxon>Papaveraceae</taxon>
        <taxon>Papaveroideae</taxon>
        <taxon>Macleaya</taxon>
    </lineage>
</organism>
<comment type="similarity">
    <text evidence="1">Belongs to the fantastic four family.</text>
</comment>
<feature type="compositionally biased region" description="Basic and acidic residues" evidence="2">
    <location>
        <begin position="301"/>
        <end position="317"/>
    </location>
</feature>
<dbReference type="FunCoup" id="A0A200Q6C4">
    <property type="interactions" value="543"/>
</dbReference>
<dbReference type="AlphaFoldDB" id="A0A200Q6C4"/>
<feature type="region of interest" description="Disordered" evidence="2">
    <location>
        <begin position="141"/>
        <end position="170"/>
    </location>
</feature>
<evidence type="ECO:0000256" key="2">
    <source>
        <dbReference type="SAM" id="MobiDB-lite"/>
    </source>
</evidence>
<dbReference type="InParanoid" id="A0A200Q6C4"/>
<feature type="region of interest" description="Disordered" evidence="2">
    <location>
        <begin position="86"/>
        <end position="105"/>
    </location>
</feature>
<evidence type="ECO:0000256" key="1">
    <source>
        <dbReference type="ARBA" id="ARBA00008690"/>
    </source>
</evidence>
<evidence type="ECO:0000313" key="5">
    <source>
        <dbReference type="Proteomes" id="UP000195402"/>
    </source>
</evidence>
<dbReference type="InterPro" id="IPR046431">
    <property type="entry name" value="FAF_dom"/>
</dbReference>
<dbReference type="InterPro" id="IPR021410">
    <property type="entry name" value="FAF"/>
</dbReference>
<name>A0A200Q6C4_MACCD</name>
<feature type="region of interest" description="Disordered" evidence="2">
    <location>
        <begin position="267"/>
        <end position="317"/>
    </location>
</feature>
<dbReference type="OrthoDB" id="676808at2759"/>
<accession>A0A200Q6C4</accession>
<feature type="compositionally biased region" description="Acidic residues" evidence="2">
    <location>
        <begin position="271"/>
        <end position="300"/>
    </location>
</feature>
<dbReference type="PANTHER" id="PTHR33155">
    <property type="entry name" value="FANTASTIC FOUR-LIKE PROTEIN (DUF3049)"/>
    <property type="match status" value="1"/>
</dbReference>
<reference evidence="4 5" key="1">
    <citation type="journal article" date="2017" name="Mol. Plant">
        <title>The Genome of Medicinal Plant Macleaya cordata Provides New Insights into Benzylisoquinoline Alkaloids Metabolism.</title>
        <authorList>
            <person name="Liu X."/>
            <person name="Liu Y."/>
            <person name="Huang P."/>
            <person name="Ma Y."/>
            <person name="Qing Z."/>
            <person name="Tang Q."/>
            <person name="Cao H."/>
            <person name="Cheng P."/>
            <person name="Zheng Y."/>
            <person name="Yuan Z."/>
            <person name="Zhou Y."/>
            <person name="Liu J."/>
            <person name="Tang Z."/>
            <person name="Zhuo Y."/>
            <person name="Zhang Y."/>
            <person name="Yu L."/>
            <person name="Huang J."/>
            <person name="Yang P."/>
            <person name="Peng Q."/>
            <person name="Zhang J."/>
            <person name="Jiang W."/>
            <person name="Zhang Z."/>
            <person name="Lin K."/>
            <person name="Ro D.K."/>
            <person name="Chen X."/>
            <person name="Xiong X."/>
            <person name="Shang Y."/>
            <person name="Huang S."/>
            <person name="Zeng J."/>
        </authorList>
    </citation>
    <scope>NUCLEOTIDE SEQUENCE [LARGE SCALE GENOMIC DNA]</scope>
    <source>
        <strain evidence="5">cv. BLH2017</strain>
        <tissue evidence="4">Root</tissue>
    </source>
</reference>
<feature type="compositionally biased region" description="Basic and acidic residues" evidence="2">
    <location>
        <begin position="153"/>
        <end position="166"/>
    </location>
</feature>
<feature type="compositionally biased region" description="Basic and acidic residues" evidence="2">
    <location>
        <begin position="86"/>
        <end position="96"/>
    </location>
</feature>
<keyword evidence="5" id="KW-1185">Reference proteome</keyword>
<feature type="domain" description="FAF" evidence="3">
    <location>
        <begin position="211"/>
        <end position="264"/>
    </location>
</feature>
<dbReference type="Proteomes" id="UP000195402">
    <property type="component" value="Unassembled WGS sequence"/>
</dbReference>
<evidence type="ECO:0000313" key="4">
    <source>
        <dbReference type="EMBL" id="OVA06033.1"/>
    </source>
</evidence>
<protein>
    <submittedName>
        <fullName evidence="4">The fantastic four family</fullName>
    </submittedName>
</protein>
<comment type="caution">
    <text evidence="4">The sequence shown here is derived from an EMBL/GenBank/DDBJ whole genome shotgun (WGS) entry which is preliminary data.</text>
</comment>
<feature type="region of interest" description="Disordered" evidence="2">
    <location>
        <begin position="54"/>
        <end position="76"/>
    </location>
</feature>
<dbReference type="OMA" id="DIGRHES"/>
<dbReference type="EMBL" id="MVGT01002978">
    <property type="protein sequence ID" value="OVA06033.1"/>
    <property type="molecule type" value="Genomic_DNA"/>
</dbReference>
<dbReference type="PANTHER" id="PTHR33155:SF9">
    <property type="entry name" value="FANTASTIC FOUR-LIKE PROTEIN (DUF3049)"/>
    <property type="match status" value="1"/>
</dbReference>
<gene>
    <name evidence="4" type="ORF">BVC80_1707g144</name>
</gene>
<sequence>MATCSSFQEIFENPLPENPTLIESLASSWKQIKAKKQAELSSFTEIFGELHFRENPPESFSSSFPPPPSSFTSSSMDVNLQPEIEKLNDVNNEKNTDPSLNSLLGTPKNQYISSAANNGKKGFSPKKPASLKLCTEGLGFESSDEVENSKNQSGDEWKNHGKEKDSSSGNLIQMNITKNPSSGDLSEISITKNSSSDNLNEFRRLKPQGRNFPPPISCIGRNGKPRVCLRSYRYNGRFVLKEIEIPTVEVLHACREGGRLTLHLVLPEKEIPEEEGEGEELEEEEENYDPDEQEEDEEGEEEKKNEFSKDEVQNLMV</sequence>
<dbReference type="STRING" id="56857.A0A200Q6C4"/>